<proteinExistence type="predicted"/>
<dbReference type="EMBL" id="FN543094">
    <property type="protein sequence ID" value="CBA34595.1"/>
    <property type="molecule type" value="Genomic_DNA"/>
</dbReference>
<reference evidence="2" key="2">
    <citation type="journal article" date="2011" name="J. Bacteriol.">
        <title>Complete genome sequence of Cronobacter turicensis LMG 23827, a food-borne pathogen causing deaths in neonates.</title>
        <authorList>
            <person name="Stephan R."/>
            <person name="Lehner A."/>
            <person name="Tischler P."/>
            <person name="Rattei T."/>
        </authorList>
    </citation>
    <scope>NUCLEOTIDE SEQUENCE [LARGE SCALE GENOMIC DNA]</scope>
    <source>
        <strain evidence="2">DSM 18703 / CCUG 55852 / LMG 23827 / z3032</strain>
    </source>
</reference>
<evidence type="ECO:0000313" key="1">
    <source>
        <dbReference type="EMBL" id="CBA34595.1"/>
    </source>
</evidence>
<protein>
    <submittedName>
        <fullName evidence="1">Uncharacterized protein</fullName>
    </submittedName>
</protein>
<evidence type="ECO:0000313" key="2">
    <source>
        <dbReference type="Proteomes" id="UP000002069"/>
    </source>
</evidence>
<name>C9Y5F0_CROTZ</name>
<organism evidence="1 2">
    <name type="scientific">Cronobacter turicensis (strain DSM 18703 / CCUG 55852 / LMG 23827 / z3032)</name>
    <dbReference type="NCBI Taxonomy" id="693216"/>
    <lineage>
        <taxon>Bacteria</taxon>
        <taxon>Pseudomonadati</taxon>
        <taxon>Pseudomonadota</taxon>
        <taxon>Gammaproteobacteria</taxon>
        <taxon>Enterobacterales</taxon>
        <taxon>Enterobacteriaceae</taxon>
        <taxon>Cronobacter</taxon>
    </lineage>
</organism>
<dbReference type="AlphaFoldDB" id="C9Y5F0"/>
<dbReference type="KEGG" id="ctu:Ctu_1p00580"/>
<keyword evidence="1" id="KW-0614">Plasmid</keyword>
<accession>C9Y5F0</accession>
<dbReference type="HOGENOM" id="CLU_3140682_0_0_6"/>
<sequence>MKEPVTLTQRKKNMPVSCGKMISEADIQRLEKTYRLRYPIMMSAEIFTG</sequence>
<dbReference type="Proteomes" id="UP000002069">
    <property type="component" value="Plasmid pCTU1"/>
</dbReference>
<gene>
    <name evidence="1" type="ordered locus">Ctu_1p00580</name>
</gene>
<geneLocation type="plasmid" evidence="1 2">
    <name>pCTU1</name>
</geneLocation>
<reference evidence="1 2" key="1">
    <citation type="journal article" date="2010" name="J. Bacteriol.">
        <title>Complete Genome Sequence of Cronobacter turicensis LMG 23827, a foodborne pathogen causing deaths in neonates.</title>
        <authorList>
            <person name="Stephan R."/>
            <person name="Lehner A."/>
            <person name="Tischler P."/>
            <person name="Rattei T."/>
        </authorList>
    </citation>
    <scope>NUCLEOTIDE SEQUENCE [LARGE SCALE GENOMIC DNA]</scope>
    <source>
        <strain evidence="2">DSM 18703 / CCUG 55852 / LMG 23827 / z3032</strain>
        <plasmid evidence="1 2">pCTU1</plasmid>
    </source>
</reference>
<keyword evidence="2" id="KW-1185">Reference proteome</keyword>